<reference evidence="2" key="1">
    <citation type="submission" date="2019-08" db="EMBL/GenBank/DDBJ databases">
        <authorList>
            <person name="Kucharzyk K."/>
            <person name="Murdoch R.W."/>
            <person name="Higgins S."/>
            <person name="Loffler F."/>
        </authorList>
    </citation>
    <scope>NUCLEOTIDE SEQUENCE</scope>
</reference>
<accession>A0A645EUB9</accession>
<dbReference type="AlphaFoldDB" id="A0A645EUB9"/>
<protein>
    <submittedName>
        <fullName evidence="2">Uncharacterized protein</fullName>
    </submittedName>
</protein>
<sequence length="93" mass="9239">MQQHPGRLLVEDLVGVAALGGLHAARAAIGAAAGAEPLVGGLPPAFGDPEPLGGVARTAGLSVVDEDRRRTGVGMEDGRDAADVPAVATGEHR</sequence>
<feature type="compositionally biased region" description="Basic and acidic residues" evidence="1">
    <location>
        <begin position="66"/>
        <end position="82"/>
    </location>
</feature>
<name>A0A645EUB9_9ZZZZ</name>
<dbReference type="EMBL" id="VSSQ01050945">
    <property type="protein sequence ID" value="MPN05040.1"/>
    <property type="molecule type" value="Genomic_DNA"/>
</dbReference>
<comment type="caution">
    <text evidence="2">The sequence shown here is derived from an EMBL/GenBank/DDBJ whole genome shotgun (WGS) entry which is preliminary data.</text>
</comment>
<proteinExistence type="predicted"/>
<evidence type="ECO:0000256" key="1">
    <source>
        <dbReference type="SAM" id="MobiDB-lite"/>
    </source>
</evidence>
<gene>
    <name evidence="2" type="ORF">SDC9_152290</name>
</gene>
<evidence type="ECO:0000313" key="2">
    <source>
        <dbReference type="EMBL" id="MPN05040.1"/>
    </source>
</evidence>
<organism evidence="2">
    <name type="scientific">bioreactor metagenome</name>
    <dbReference type="NCBI Taxonomy" id="1076179"/>
    <lineage>
        <taxon>unclassified sequences</taxon>
        <taxon>metagenomes</taxon>
        <taxon>ecological metagenomes</taxon>
    </lineage>
</organism>
<feature type="region of interest" description="Disordered" evidence="1">
    <location>
        <begin position="66"/>
        <end position="93"/>
    </location>
</feature>